<feature type="transmembrane region" description="Helical" evidence="6">
    <location>
        <begin position="1001"/>
        <end position="1024"/>
    </location>
</feature>
<gene>
    <name evidence="8" type="ORF">Dbus_chr3Rg152</name>
</gene>
<dbReference type="InterPro" id="IPR046338">
    <property type="entry name" value="GAIN_dom_sf"/>
</dbReference>
<comment type="subcellular location">
    <subcellularLocation>
        <location evidence="1">Membrane</location>
    </subcellularLocation>
</comment>
<evidence type="ECO:0000313" key="9">
    <source>
        <dbReference type="Proteomes" id="UP000494163"/>
    </source>
</evidence>
<feature type="non-terminal residue" evidence="8">
    <location>
        <position position="1027"/>
    </location>
</feature>
<sequence length="1027" mass="117911">KCDDDKTITRLGTAYWKYRNVRYTTSEDVLCFMENGKLLIRECNTITGEWKPEFPVCSVAEPTNKFCPEELFEISDDRTKPICLKLSTQPQKYNDSFCYGSNLIIPFDLSQQQSVRISEFLLKKNIMQFWLPLVRDSNSSPYKIRLPGKHWGHPLDDKQQIKHFKFDKKCVASRNKKGQSEAFNIAMTDCNELLYSICAFDGNFVTSSGCPNGFGALSYRPNECYGVDWRNNLVRPAQKVNIREYFHQRNALNLVLNHFVPNENKYDYFEVDSFKDPAGDEYAIEMNKKEMLRVTKKKIPSQTFELSKVALQSQKNTPQLILKFDSNLDELVLIIYNSDYLWRIDEKDVGVQCFTNGDYDLVRSTKINHIWENKKRDKSIYKLKMVGVGPSEYWCEGHTIFNFMLVRSQRIIASRETRGHLFATRLNVTCMNDADTYFNVFKTKYIKQITKSFHNTLRNNIKMKSLFKDLVIHNTRIMSIEQFADGYIDCWMHITASLKNSAVDNSEEKSSEENNNIDYEYRIRHDTSVRMRIWSQLNVLISDISTSNSALVRSIEYCFPNQFVYNKKIYQWAQALRGQQATLSSLCLQNNGMPYSRQCIGDFTRGAFWQAVNQKVFCHPEQEIANVTKILYSLESSKLIKISPEKVVRKVRNILEENAKNMLPADIHFTANIVQASVQNLEHHVIGSAAYSRNAIILKETACDLMAIYNSLVRANESTINMSAKLNSTNVFLEVIENAMDTFSSKTVFNMSNVNETTDVLHASSNLDVLDYDDIGVSVKISPNLLYFTINPFIANVSGIAIYKNINTIEESNLLKGGFKDEHFRFVQSNHNLEDFIFEPNFQFGTYAPESLLTQWNKMSLSLNATKGSINLIVIKIYSNDKLFREQGQPTEQRSALGRIVSISFPGRTAQLPVDLPLAFRISENHIKKSNVQIEFCKYWNFNSWASDGIKVSHSVANSTDVVLCQVSHLTPFAYLVGFNFTVDDDIEVNVRQRHDQALDIITLTGCSLSLLGISGIFITAAMFQSW</sequence>
<keyword evidence="9" id="KW-1185">Reference proteome</keyword>
<dbReference type="GO" id="GO:0005886">
    <property type="term" value="C:plasma membrane"/>
    <property type="evidence" value="ECO:0007669"/>
    <property type="project" value="TreeGrafter"/>
</dbReference>
<keyword evidence="3 6" id="KW-1133">Transmembrane helix</keyword>
<feature type="non-terminal residue" evidence="8">
    <location>
        <position position="1"/>
    </location>
</feature>
<name>A0A0M4EK30_DROBS</name>
<dbReference type="EMBL" id="CP012526">
    <property type="protein sequence ID" value="ALC45402.1"/>
    <property type="molecule type" value="Genomic_DNA"/>
</dbReference>
<dbReference type="PROSITE" id="PS50221">
    <property type="entry name" value="GAIN_B"/>
    <property type="match status" value="1"/>
</dbReference>
<evidence type="ECO:0000313" key="8">
    <source>
        <dbReference type="EMBL" id="ALC45402.1"/>
    </source>
</evidence>
<dbReference type="InterPro" id="IPR057244">
    <property type="entry name" value="GAIN_B"/>
</dbReference>
<protein>
    <submittedName>
        <fullName evidence="8">CG43968</fullName>
    </submittedName>
</protein>
<organism evidence="8 9">
    <name type="scientific">Drosophila busckii</name>
    <name type="common">Fruit fly</name>
    <dbReference type="NCBI Taxonomy" id="30019"/>
    <lineage>
        <taxon>Eukaryota</taxon>
        <taxon>Metazoa</taxon>
        <taxon>Ecdysozoa</taxon>
        <taxon>Arthropoda</taxon>
        <taxon>Hexapoda</taxon>
        <taxon>Insecta</taxon>
        <taxon>Pterygota</taxon>
        <taxon>Neoptera</taxon>
        <taxon>Endopterygota</taxon>
        <taxon>Diptera</taxon>
        <taxon>Brachycera</taxon>
        <taxon>Muscomorpha</taxon>
        <taxon>Ephydroidea</taxon>
        <taxon>Drosophilidae</taxon>
        <taxon>Drosophila</taxon>
    </lineage>
</organism>
<dbReference type="STRING" id="30019.A0A0M4EK30"/>
<evidence type="ECO:0000259" key="7">
    <source>
        <dbReference type="PROSITE" id="PS50221"/>
    </source>
</evidence>
<keyword evidence="4 6" id="KW-0472">Membrane</keyword>
<evidence type="ECO:0000256" key="2">
    <source>
        <dbReference type="ARBA" id="ARBA00022692"/>
    </source>
</evidence>
<accession>A0A0M4EK30</accession>
<evidence type="ECO:0000256" key="3">
    <source>
        <dbReference type="ARBA" id="ARBA00022989"/>
    </source>
</evidence>
<keyword evidence="5" id="KW-1015">Disulfide bond</keyword>
<keyword evidence="2 6" id="KW-0812">Transmembrane</keyword>
<reference evidence="8 9" key="1">
    <citation type="submission" date="2015-08" db="EMBL/GenBank/DDBJ databases">
        <title>Ancestral chromatin configuration constrains chromatin evolution on differentiating sex chromosomes in Drosophila.</title>
        <authorList>
            <person name="Zhou Q."/>
            <person name="Bachtrog D."/>
        </authorList>
    </citation>
    <scope>NUCLEOTIDE SEQUENCE [LARGE SCALE GENOMIC DNA]</scope>
    <source>
        <tissue evidence="8">Whole larvae</tissue>
    </source>
</reference>
<feature type="domain" description="GAIN-B" evidence="7">
    <location>
        <begin position="822"/>
        <end position="983"/>
    </location>
</feature>
<evidence type="ECO:0000256" key="6">
    <source>
        <dbReference type="SAM" id="Phobius"/>
    </source>
</evidence>
<dbReference type="OMA" id="YLVGFNF"/>
<evidence type="ECO:0000256" key="1">
    <source>
        <dbReference type="ARBA" id="ARBA00004370"/>
    </source>
</evidence>
<proteinExistence type="predicted"/>
<dbReference type="AlphaFoldDB" id="A0A0M4EK30"/>
<dbReference type="Proteomes" id="UP000494163">
    <property type="component" value="Chromosome 3R"/>
</dbReference>
<evidence type="ECO:0000256" key="4">
    <source>
        <dbReference type="ARBA" id="ARBA00023136"/>
    </source>
</evidence>
<dbReference type="PANTHER" id="PTHR12011">
    <property type="entry name" value="ADHESION G-PROTEIN COUPLED RECEPTOR"/>
    <property type="match status" value="1"/>
</dbReference>
<evidence type="ECO:0000256" key="5">
    <source>
        <dbReference type="ARBA" id="ARBA00023157"/>
    </source>
</evidence>
<dbReference type="PANTHER" id="PTHR12011:SF347">
    <property type="entry name" value="FI21270P1-RELATED"/>
    <property type="match status" value="1"/>
</dbReference>
<dbReference type="OrthoDB" id="10037534at2759"/>
<dbReference type="Gene3D" id="2.60.220.50">
    <property type="match status" value="1"/>
</dbReference>